<evidence type="ECO:0000256" key="1">
    <source>
        <dbReference type="ARBA" id="ARBA00035644"/>
    </source>
</evidence>
<dbReference type="Pfam" id="PF04954">
    <property type="entry name" value="SIP"/>
    <property type="match status" value="1"/>
</dbReference>
<dbReference type="EMBL" id="CP017147">
    <property type="protein sequence ID" value="AOO80005.1"/>
    <property type="molecule type" value="Genomic_DNA"/>
</dbReference>
<dbReference type="PANTHER" id="PTHR30157">
    <property type="entry name" value="FERRIC REDUCTASE, NADPH-DEPENDENT"/>
    <property type="match status" value="1"/>
</dbReference>
<evidence type="ECO:0000259" key="2">
    <source>
        <dbReference type="PROSITE" id="PS51384"/>
    </source>
</evidence>
<evidence type="ECO:0000313" key="4">
    <source>
        <dbReference type="Proteomes" id="UP000094969"/>
    </source>
</evidence>
<dbReference type="STRING" id="1526658.BHK69_05500"/>
<dbReference type="Proteomes" id="UP000094969">
    <property type="component" value="Chromosome"/>
</dbReference>
<dbReference type="Gene3D" id="2.40.30.10">
    <property type="entry name" value="Translation factors"/>
    <property type="match status" value="1"/>
</dbReference>
<gene>
    <name evidence="3" type="ORF">BHK69_05500</name>
</gene>
<comment type="similarity">
    <text evidence="1">Belongs to the SIP oxidoreductase family.</text>
</comment>
<dbReference type="InterPro" id="IPR039374">
    <property type="entry name" value="SIP_fam"/>
</dbReference>
<dbReference type="OrthoDB" id="9814826at2"/>
<organism evidence="3 4">
    <name type="scientific">Bosea vaviloviae</name>
    <dbReference type="NCBI Taxonomy" id="1526658"/>
    <lineage>
        <taxon>Bacteria</taxon>
        <taxon>Pseudomonadati</taxon>
        <taxon>Pseudomonadota</taxon>
        <taxon>Alphaproteobacteria</taxon>
        <taxon>Hyphomicrobiales</taxon>
        <taxon>Boseaceae</taxon>
        <taxon>Bosea</taxon>
    </lineage>
</organism>
<dbReference type="PANTHER" id="PTHR30157:SF0">
    <property type="entry name" value="NADPH-DEPENDENT FERRIC-CHELATE REDUCTASE"/>
    <property type="match status" value="1"/>
</dbReference>
<dbReference type="Pfam" id="PF08021">
    <property type="entry name" value="FAD_binding_9"/>
    <property type="match status" value="1"/>
</dbReference>
<dbReference type="SUPFAM" id="SSF63380">
    <property type="entry name" value="Riboflavin synthase domain-like"/>
    <property type="match status" value="1"/>
</dbReference>
<dbReference type="InterPro" id="IPR007037">
    <property type="entry name" value="SIP_rossman_dom"/>
</dbReference>
<accession>A0A1D7TY09</accession>
<dbReference type="CDD" id="cd06193">
    <property type="entry name" value="siderophore_interacting"/>
    <property type="match status" value="1"/>
</dbReference>
<proteinExistence type="inferred from homology"/>
<name>A0A1D7TY09_9HYPH</name>
<reference evidence="3 4" key="1">
    <citation type="journal article" date="2015" name="Antonie Van Leeuwenhoek">
        <title>Bosea vaviloviae sp. nov., a new species of slow-growing rhizobia isolated from nodules of the relict species Vavilovia formosa (Stev.) Fed.</title>
        <authorList>
            <person name="Safronova V.I."/>
            <person name="Kuznetsova I.G."/>
            <person name="Sazanova A.L."/>
            <person name="Kimeklis A.K."/>
            <person name="Belimov A.A."/>
            <person name="Andronov E.E."/>
            <person name="Pinaev A.G."/>
            <person name="Chizhevskaya E.P."/>
            <person name="Pukhaev A.R."/>
            <person name="Popov K.P."/>
            <person name="Willems A."/>
            <person name="Tikhonovich I.A."/>
        </authorList>
    </citation>
    <scope>NUCLEOTIDE SEQUENCE [LARGE SCALE GENOMIC DNA]</scope>
    <source>
        <strain evidence="3 4">Vaf18</strain>
    </source>
</reference>
<dbReference type="AlphaFoldDB" id="A0A1D7TY09"/>
<dbReference type="KEGG" id="bvv:BHK69_05500"/>
<dbReference type="InterPro" id="IPR017927">
    <property type="entry name" value="FAD-bd_FR_type"/>
</dbReference>
<dbReference type="InterPro" id="IPR017938">
    <property type="entry name" value="Riboflavin_synthase-like_b-brl"/>
</dbReference>
<dbReference type="RefSeq" id="WP_069689226.1">
    <property type="nucleotide sequence ID" value="NZ_CP017147.1"/>
</dbReference>
<dbReference type="PROSITE" id="PS51384">
    <property type="entry name" value="FAD_FR"/>
    <property type="match status" value="1"/>
</dbReference>
<dbReference type="GO" id="GO:0016491">
    <property type="term" value="F:oxidoreductase activity"/>
    <property type="evidence" value="ECO:0007669"/>
    <property type="project" value="InterPro"/>
</dbReference>
<dbReference type="InterPro" id="IPR013113">
    <property type="entry name" value="SIP_FAD-bd"/>
</dbReference>
<dbReference type="InterPro" id="IPR039261">
    <property type="entry name" value="FNR_nucleotide-bd"/>
</dbReference>
<feature type="domain" description="FAD-binding FR-type" evidence="2">
    <location>
        <begin position="4"/>
        <end position="130"/>
    </location>
</feature>
<dbReference type="Gene3D" id="3.40.50.80">
    <property type="entry name" value="Nucleotide-binding domain of ferredoxin-NADP reductase (FNR) module"/>
    <property type="match status" value="1"/>
</dbReference>
<evidence type="ECO:0000313" key="3">
    <source>
        <dbReference type="EMBL" id="AOO80005.1"/>
    </source>
</evidence>
<sequence>MTQQMFHEVAVARRQLLTPGMVRLTFAGDGLAAFASTGIGDEYVRLFFPDEATGETVLPIIDGEGRWTYPEGKPPVRYSTYTVRRFDAAARELDIDFVVHEGGLASEWAQAAPPGQRIVINNPRGLYQPPPDFRWQVLLADATGLPALARLLEDTPNDIASRVVIEVADAAHEQTLPPHPRALVTWLHGSGNGLRASRLAEVFQRIPLPEGCGYLWGSGEQIAIRAIRQRARKMPVFQDGRSKLIAYWIEEGAEGRGRPEALASEVSAQIGADWSGLVAKAPDLVTMS</sequence>
<keyword evidence="4" id="KW-1185">Reference proteome</keyword>
<protein>
    <submittedName>
        <fullName evidence="3">NADPH-dependent ferric siderophore reductase</fullName>
    </submittedName>
</protein>